<reference evidence="2 3" key="1">
    <citation type="submission" date="2019-05" db="EMBL/GenBank/DDBJ databases">
        <title>Mikania micrantha, genome provides insights into the molecular mechanism of rapid growth.</title>
        <authorList>
            <person name="Liu B."/>
        </authorList>
    </citation>
    <scope>NUCLEOTIDE SEQUENCE [LARGE SCALE GENOMIC DNA]</scope>
    <source>
        <strain evidence="2">NLD-2019</strain>
        <tissue evidence="2">Leaf</tissue>
    </source>
</reference>
<feature type="compositionally biased region" description="Polar residues" evidence="1">
    <location>
        <begin position="60"/>
        <end position="77"/>
    </location>
</feature>
<evidence type="ECO:0000256" key="1">
    <source>
        <dbReference type="SAM" id="MobiDB-lite"/>
    </source>
</evidence>
<sequence length="77" mass="8559">MSYYNQGQPPVGVPPPQGYPKEGYGYPPPPPPAGGYPYPPPQQQYPPQYAPPQYAPPQYSNKPPQRQNQSSDCLDAW</sequence>
<dbReference type="EMBL" id="SZYD01000017">
    <property type="protein sequence ID" value="KAD3066389.1"/>
    <property type="molecule type" value="Genomic_DNA"/>
</dbReference>
<comment type="caution">
    <text evidence="2">The sequence shown here is derived from an EMBL/GenBank/DDBJ whole genome shotgun (WGS) entry which is preliminary data.</text>
</comment>
<proteinExistence type="predicted"/>
<feature type="region of interest" description="Disordered" evidence="1">
    <location>
        <begin position="1"/>
        <end position="77"/>
    </location>
</feature>
<evidence type="ECO:0008006" key="4">
    <source>
        <dbReference type="Google" id="ProtNLM"/>
    </source>
</evidence>
<keyword evidence="3" id="KW-1185">Reference proteome</keyword>
<dbReference type="Proteomes" id="UP000326396">
    <property type="component" value="Linkage Group LG7"/>
</dbReference>
<evidence type="ECO:0000313" key="2">
    <source>
        <dbReference type="EMBL" id="KAD3066389.1"/>
    </source>
</evidence>
<evidence type="ECO:0000313" key="3">
    <source>
        <dbReference type="Proteomes" id="UP000326396"/>
    </source>
</evidence>
<protein>
    <recommendedName>
        <fullName evidence="4">Rhodopsin</fullName>
    </recommendedName>
</protein>
<feature type="compositionally biased region" description="Low complexity" evidence="1">
    <location>
        <begin position="1"/>
        <end position="10"/>
    </location>
</feature>
<gene>
    <name evidence="2" type="ORF">E3N88_34269</name>
</gene>
<organism evidence="2 3">
    <name type="scientific">Mikania micrantha</name>
    <name type="common">bitter vine</name>
    <dbReference type="NCBI Taxonomy" id="192012"/>
    <lineage>
        <taxon>Eukaryota</taxon>
        <taxon>Viridiplantae</taxon>
        <taxon>Streptophyta</taxon>
        <taxon>Embryophyta</taxon>
        <taxon>Tracheophyta</taxon>
        <taxon>Spermatophyta</taxon>
        <taxon>Magnoliopsida</taxon>
        <taxon>eudicotyledons</taxon>
        <taxon>Gunneridae</taxon>
        <taxon>Pentapetalae</taxon>
        <taxon>asterids</taxon>
        <taxon>campanulids</taxon>
        <taxon>Asterales</taxon>
        <taxon>Asteraceae</taxon>
        <taxon>Asteroideae</taxon>
        <taxon>Heliantheae alliance</taxon>
        <taxon>Eupatorieae</taxon>
        <taxon>Mikania</taxon>
    </lineage>
</organism>
<accession>A0A5N6LXL9</accession>
<feature type="compositionally biased region" description="Pro residues" evidence="1">
    <location>
        <begin position="26"/>
        <end position="55"/>
    </location>
</feature>
<dbReference type="AlphaFoldDB" id="A0A5N6LXL9"/>
<name>A0A5N6LXL9_9ASTR</name>